<accession>A0A6A6W9Q0</accession>
<organism evidence="4 5">
    <name type="scientific">Pseudovirgaria hyperparasitica</name>
    <dbReference type="NCBI Taxonomy" id="470096"/>
    <lineage>
        <taxon>Eukaryota</taxon>
        <taxon>Fungi</taxon>
        <taxon>Dikarya</taxon>
        <taxon>Ascomycota</taxon>
        <taxon>Pezizomycotina</taxon>
        <taxon>Dothideomycetes</taxon>
        <taxon>Dothideomycetes incertae sedis</taxon>
        <taxon>Acrospermales</taxon>
        <taxon>Acrospermaceae</taxon>
        <taxon>Pseudovirgaria</taxon>
    </lineage>
</organism>
<proteinExistence type="inferred from homology"/>
<dbReference type="OrthoDB" id="429932at2759"/>
<sequence>MTSAKVDTKHSSRQQLDHSSHDHRSSTIKRLPHDVINTIKSSTYITSLEDVVKELIKNSLDGNASRIEIAVDLSKGSCVVEDDGDGIEPKDFVEGGGLGQIYHTSRHGSGDQSHGRHGVFLTSLSALSLLTITSRHHLHRSSNTIVLQQSKTVARLLPAPPRHELSFGAHGTRVTVSNLFGSMPVRVKQRAANTNHTKCFDTLKRDIVGLLLAWRSSVRVRLQSADGSFQVILSQVLAVAPSRFDTPVERLTSVQNLKAAPLLLAQAGYIKHRDLSSWVPVSATTPCITIRGVISVEPAPTKVTQFICLGIRPVPRESHNELFDCIDRAFNNSYFSVDANVSDDDARYPSCRPGRPPPIQKRSSRKAVDRWPMLVIFIDMKSTFEYSVLDVASPESQSSLHKVVGVLDSMLFQWLSAHHFKPQQRKMKSENLEILKSSSMPLSASVSKLSTASANVRSPSGGTSQTDDHIVNHSANRSRHNFSDWSRIKSGNSRFLENIWNKGPVCADSTGSSKETGQSSPFTFHINLPKSTNTNRSSADTKKASIPCVTQCADADVIRMDSDESRSKDDTISWLDPSSKVTTLINARTGCILTDKPSRKATISAGSSQIARFSRVPLRNEQKHKQAADDKRTPWLDDFLTKWKNPVLETTEKRIPSVFHESMGSEDTHRGQKALDAAFAYCREHPMKNMGAISRGALATAKVIAQVDRKFILVDLGTSSEQDSHEPSKKRQLVLVDQHAADERCRVEELLAEFCAYCSAQIGTLSPPPPLIRLPKPIHFEVSSKDATALEAAIPFWTGWGIIYDLETSTPDRCVRKMTVKSLPPTVAERCKLDPKLLLSILRAEAWKLGTAKAKRARAMPAPTTNTTTTTTTTDTKHPWLRLLASIPDGLREMINSRACRSAVMFNDKLDVWQCEALVRRLACCALPFQCAHGRPSMVPLVDLDCCASSVVGNGIPCADVVGGVSVSGDVVPFKAAFGAWQSRQTKVSSRGHSRGTGGGVED</sequence>
<dbReference type="SUPFAM" id="SSF118116">
    <property type="entry name" value="DNA mismatch repair protein MutL"/>
    <property type="match status" value="2"/>
</dbReference>
<feature type="compositionally biased region" description="Polar residues" evidence="2">
    <location>
        <begin position="529"/>
        <end position="538"/>
    </location>
</feature>
<dbReference type="InterPro" id="IPR037198">
    <property type="entry name" value="MutL_C_sf"/>
</dbReference>
<feature type="region of interest" description="Disordered" evidence="2">
    <location>
        <begin position="1"/>
        <end position="29"/>
    </location>
</feature>
<evidence type="ECO:0000256" key="2">
    <source>
        <dbReference type="SAM" id="MobiDB-lite"/>
    </source>
</evidence>
<dbReference type="GO" id="GO:0005524">
    <property type="term" value="F:ATP binding"/>
    <property type="evidence" value="ECO:0007669"/>
    <property type="project" value="InterPro"/>
</dbReference>
<dbReference type="Gene3D" id="3.30.565.10">
    <property type="entry name" value="Histidine kinase-like ATPase, C-terminal domain"/>
    <property type="match status" value="1"/>
</dbReference>
<dbReference type="GO" id="GO:0006298">
    <property type="term" value="P:mismatch repair"/>
    <property type="evidence" value="ECO:0007669"/>
    <property type="project" value="InterPro"/>
</dbReference>
<dbReference type="PANTHER" id="PTHR10073">
    <property type="entry name" value="DNA MISMATCH REPAIR PROTEIN MLH, PMS, MUTL"/>
    <property type="match status" value="1"/>
</dbReference>
<evidence type="ECO:0000313" key="5">
    <source>
        <dbReference type="Proteomes" id="UP000799437"/>
    </source>
</evidence>
<dbReference type="InterPro" id="IPR036890">
    <property type="entry name" value="HATPase_C_sf"/>
</dbReference>
<dbReference type="InterPro" id="IPR014790">
    <property type="entry name" value="MutL_C"/>
</dbReference>
<evidence type="ECO:0000256" key="1">
    <source>
        <dbReference type="ARBA" id="ARBA00006082"/>
    </source>
</evidence>
<dbReference type="PANTHER" id="PTHR10073:SF47">
    <property type="entry name" value="DNA MISMATCH REPAIR PROTEIN MLH3"/>
    <property type="match status" value="1"/>
</dbReference>
<dbReference type="Proteomes" id="UP000799437">
    <property type="component" value="Unassembled WGS sequence"/>
</dbReference>
<dbReference type="RefSeq" id="XP_033602049.1">
    <property type="nucleotide sequence ID" value="XM_033742701.1"/>
</dbReference>
<reference evidence="4" key="1">
    <citation type="journal article" date="2020" name="Stud. Mycol.">
        <title>101 Dothideomycetes genomes: a test case for predicting lifestyles and emergence of pathogens.</title>
        <authorList>
            <person name="Haridas S."/>
            <person name="Albert R."/>
            <person name="Binder M."/>
            <person name="Bloem J."/>
            <person name="Labutti K."/>
            <person name="Salamov A."/>
            <person name="Andreopoulos B."/>
            <person name="Baker S."/>
            <person name="Barry K."/>
            <person name="Bills G."/>
            <person name="Bluhm B."/>
            <person name="Cannon C."/>
            <person name="Castanera R."/>
            <person name="Culley D."/>
            <person name="Daum C."/>
            <person name="Ezra D."/>
            <person name="Gonzalez J."/>
            <person name="Henrissat B."/>
            <person name="Kuo A."/>
            <person name="Liang C."/>
            <person name="Lipzen A."/>
            <person name="Lutzoni F."/>
            <person name="Magnuson J."/>
            <person name="Mondo S."/>
            <person name="Nolan M."/>
            <person name="Ohm R."/>
            <person name="Pangilinan J."/>
            <person name="Park H.-J."/>
            <person name="Ramirez L."/>
            <person name="Alfaro M."/>
            <person name="Sun H."/>
            <person name="Tritt A."/>
            <person name="Yoshinaga Y."/>
            <person name="Zwiers L.-H."/>
            <person name="Turgeon B."/>
            <person name="Goodwin S."/>
            <person name="Spatafora J."/>
            <person name="Crous P."/>
            <person name="Grigoriev I."/>
        </authorList>
    </citation>
    <scope>NUCLEOTIDE SEQUENCE</scope>
    <source>
        <strain evidence="4">CBS 121739</strain>
    </source>
</reference>
<feature type="compositionally biased region" description="Basic and acidic residues" evidence="2">
    <location>
        <begin position="1"/>
        <end position="25"/>
    </location>
</feature>
<dbReference type="EMBL" id="ML996569">
    <property type="protein sequence ID" value="KAF2759598.1"/>
    <property type="molecule type" value="Genomic_DNA"/>
</dbReference>
<dbReference type="Pfam" id="PF13589">
    <property type="entry name" value="HATPase_c_3"/>
    <property type="match status" value="1"/>
</dbReference>
<dbReference type="InterPro" id="IPR038973">
    <property type="entry name" value="MutL/Mlh/Pms-like"/>
</dbReference>
<name>A0A6A6W9Q0_9PEZI</name>
<evidence type="ECO:0000259" key="3">
    <source>
        <dbReference type="SMART" id="SM00853"/>
    </source>
</evidence>
<dbReference type="SUPFAM" id="SSF55874">
    <property type="entry name" value="ATPase domain of HSP90 chaperone/DNA topoisomerase II/histidine kinase"/>
    <property type="match status" value="1"/>
</dbReference>
<dbReference type="GO" id="GO:0140664">
    <property type="term" value="F:ATP-dependent DNA damage sensor activity"/>
    <property type="evidence" value="ECO:0007669"/>
    <property type="project" value="InterPro"/>
</dbReference>
<dbReference type="GO" id="GO:0016887">
    <property type="term" value="F:ATP hydrolysis activity"/>
    <property type="evidence" value="ECO:0007669"/>
    <property type="project" value="InterPro"/>
</dbReference>
<gene>
    <name evidence="4" type="ORF">EJ05DRAFT_463018</name>
</gene>
<feature type="region of interest" description="Disordered" evidence="2">
    <location>
        <begin position="507"/>
        <end position="542"/>
    </location>
</feature>
<dbReference type="Gene3D" id="3.30.1540.20">
    <property type="entry name" value="MutL, C-terminal domain, dimerisation subdomain"/>
    <property type="match status" value="1"/>
</dbReference>
<comment type="similarity">
    <text evidence="1">Belongs to the DNA mismatch repair MutL/HexB family.</text>
</comment>
<feature type="domain" description="MutL C-terminal dimerisation" evidence="3">
    <location>
        <begin position="703"/>
        <end position="910"/>
    </location>
</feature>
<dbReference type="GO" id="GO:0032300">
    <property type="term" value="C:mismatch repair complex"/>
    <property type="evidence" value="ECO:0007669"/>
    <property type="project" value="InterPro"/>
</dbReference>
<protein>
    <recommendedName>
        <fullName evidence="3">MutL C-terminal dimerisation domain-containing protein</fullName>
    </recommendedName>
</protein>
<keyword evidence="5" id="KW-1185">Reference proteome</keyword>
<dbReference type="SMART" id="SM00853">
    <property type="entry name" value="MutL_C"/>
    <property type="match status" value="1"/>
</dbReference>
<dbReference type="AlphaFoldDB" id="A0A6A6W9Q0"/>
<evidence type="ECO:0000313" key="4">
    <source>
        <dbReference type="EMBL" id="KAF2759598.1"/>
    </source>
</evidence>
<dbReference type="GeneID" id="54483755"/>
<dbReference type="InterPro" id="IPR042120">
    <property type="entry name" value="MutL_C_dimsub"/>
</dbReference>
<feature type="compositionally biased region" description="Polar residues" evidence="2">
    <location>
        <begin position="509"/>
        <end position="522"/>
    </location>
</feature>